<dbReference type="Proteomes" id="UP000015346">
    <property type="component" value="Unassembled WGS sequence"/>
</dbReference>
<gene>
    <name evidence="4" type="ORF">ruthe_00660</name>
</gene>
<sequence length="856" mass="93964">MILHYAHLCAVAGGVEAFCIGTEMRGLTTVMGAAGFPAVDRLRQLAAEVKAILPQATITYAADWTEYHGHQPPGTEDKHFHLDPLWADPAIGAVAIDNYMPLSDWREGEDHADAHWGSIHNLDYLTANVAGGEGHDWFYPSDEARAAQRRVPITDEAEQEPWVWRVKDLRGWWENEHRNRIGGIRQSTPTPWVPRSKPIWFTEIGCAAIDKGTNEPNKFLDPKSSESALPRHSSGLRDDLIQINYFRAIYRHFADPAANPVSDVYGGRMVDMDMAHAWAWDARPWPHFPLDRDRWADGANHARGHWLNGRASARPLASVVRAICRDSGLPDVDVSGLHGVVRGLVLSDTGTAREALQPLMLAHGFDAVEREGRLCFRSRRGLAAVPKLDPDRLALTEADAPALERCRAPQAELAGRVHLTFLDAERDHAAAAAEAVLADDPLPALSRSELPLVLLREEGQAIAERWLAESRLARDTARFALPPSLSYLGAGDLVRLDGALWRIDRTEDRGLLSVEATRVEPALWRPFEGAADGAPPPPAAPPVGVEALFLDLPLMTGEERPHAPHVAFASARWTRPVVLMASDGDADYAPVLTARRAAVVGTTLTPLPAARPGLWDRGPALRVELLRGTLSSASPARVLAGANLAAIGPGTAEPWELFQFAEAELVAPNIYELRLRLRGQAGTDGIMPRDWPAGSRFVLIDEAVMQWDFPPSLREVLRHYRWGPQGQLPSDPSWGHRAIAFRGIGLRPWAVAHLRLTAVPDGGLRLSWIRRTRIDGDSWTPPEVPMGEDREAYLVRVMREGVLLREATVTTPAWIWTAAMQAADGAAEGPGPVVLSVAQLSDRFGPGPFRSVEVRP</sequence>
<organism evidence="4 5">
    <name type="scientific">Rubellimicrobium thermophilum DSM 16684</name>
    <dbReference type="NCBI Taxonomy" id="1123069"/>
    <lineage>
        <taxon>Bacteria</taxon>
        <taxon>Pseudomonadati</taxon>
        <taxon>Pseudomonadota</taxon>
        <taxon>Alphaproteobacteria</taxon>
        <taxon>Rhodobacterales</taxon>
        <taxon>Roseobacteraceae</taxon>
        <taxon>Rubellimicrobium</taxon>
    </lineage>
</organism>
<dbReference type="Pfam" id="PF13550">
    <property type="entry name" value="Phage-tail_3"/>
    <property type="match status" value="1"/>
</dbReference>
<evidence type="ECO:0000259" key="1">
    <source>
        <dbReference type="Pfam" id="PF13547"/>
    </source>
</evidence>
<dbReference type="SUPFAM" id="SSF51445">
    <property type="entry name" value="(Trans)glycosidases"/>
    <property type="match status" value="1"/>
</dbReference>
<accession>S9R5T3</accession>
<keyword evidence="5" id="KW-1185">Reference proteome</keyword>
<proteinExistence type="predicted"/>
<dbReference type="HOGENOM" id="CLU_007148_1_0_5"/>
<reference evidence="4 5" key="1">
    <citation type="journal article" date="2013" name="Stand. Genomic Sci.">
        <title>Genome sequence of the reddish-pigmented Rubellimicrobium thermophilum type strain (DSM 16684(T)), a member of the Roseobacter clade.</title>
        <authorList>
            <person name="Fiebig A."/>
            <person name="Riedel T."/>
            <person name="Gronow S."/>
            <person name="Petersen J."/>
            <person name="Klenk H.P."/>
            <person name="Goker M."/>
        </authorList>
    </citation>
    <scope>NUCLEOTIDE SEQUENCE [LARGE SCALE GENOMIC DNA]</scope>
    <source>
        <strain evidence="4 5">DSM 16684</strain>
    </source>
</reference>
<name>S9R5T3_9RHOB</name>
<dbReference type="InterPro" id="IPR056490">
    <property type="entry name" value="Rcc01698_C"/>
</dbReference>
<feature type="domain" description="Rcc01698-like C-terminal" evidence="3">
    <location>
        <begin position="598"/>
        <end position="698"/>
    </location>
</feature>
<evidence type="ECO:0000313" key="5">
    <source>
        <dbReference type="Proteomes" id="UP000015346"/>
    </source>
</evidence>
<protein>
    <submittedName>
        <fullName evidence="4">Putative phage tail protein/GTA TIM-barrel-like domain protein</fullName>
    </submittedName>
</protein>
<dbReference type="Pfam" id="PF23666">
    <property type="entry name" value="Rcc01698_C"/>
    <property type="match status" value="1"/>
</dbReference>
<dbReference type="PATRIC" id="fig|1123069.3.peg.631"/>
<dbReference type="InterPro" id="IPR025195">
    <property type="entry name" value="GTA_TIM_dom"/>
</dbReference>
<feature type="domain" description="GTA TIM-barrel-like" evidence="1">
    <location>
        <begin position="1"/>
        <end position="289"/>
    </location>
</feature>
<dbReference type="AlphaFoldDB" id="S9R5T3"/>
<dbReference type="EMBL" id="AOLV01000008">
    <property type="protein sequence ID" value="EPX87262.1"/>
    <property type="molecule type" value="Genomic_DNA"/>
</dbReference>
<feature type="domain" description="Tip attachment protein J" evidence="2">
    <location>
        <begin position="349"/>
        <end position="508"/>
    </location>
</feature>
<comment type="caution">
    <text evidence="4">The sequence shown here is derived from an EMBL/GenBank/DDBJ whole genome shotgun (WGS) entry which is preliminary data.</text>
</comment>
<evidence type="ECO:0000259" key="3">
    <source>
        <dbReference type="Pfam" id="PF23666"/>
    </source>
</evidence>
<dbReference type="InterPro" id="IPR017853">
    <property type="entry name" value="GH"/>
</dbReference>
<dbReference type="Gene3D" id="3.20.20.80">
    <property type="entry name" value="Glycosidases"/>
    <property type="match status" value="1"/>
</dbReference>
<dbReference type="InterPro" id="IPR032876">
    <property type="entry name" value="J_dom"/>
</dbReference>
<dbReference type="Pfam" id="PF13547">
    <property type="entry name" value="GTA_TIM"/>
    <property type="match status" value="1"/>
</dbReference>
<dbReference type="STRING" id="1123069.ruthe_00660"/>
<evidence type="ECO:0000313" key="4">
    <source>
        <dbReference type="EMBL" id="EPX87262.1"/>
    </source>
</evidence>
<dbReference type="CDD" id="cd19607">
    <property type="entry name" value="GTA_TIM-barrel-like"/>
    <property type="match status" value="1"/>
</dbReference>
<evidence type="ECO:0000259" key="2">
    <source>
        <dbReference type="Pfam" id="PF13550"/>
    </source>
</evidence>